<gene>
    <name evidence="2" type="ORF">J1N35_007973</name>
</gene>
<proteinExistence type="predicted"/>
<protein>
    <submittedName>
        <fullName evidence="2">Uncharacterized protein</fullName>
    </submittedName>
</protein>
<accession>A0A9D3WA60</accession>
<name>A0A9D3WA60_9ROSI</name>
<dbReference type="Proteomes" id="UP000828251">
    <property type="component" value="Unassembled WGS sequence"/>
</dbReference>
<evidence type="ECO:0000313" key="2">
    <source>
        <dbReference type="EMBL" id="KAH1114595.1"/>
    </source>
</evidence>
<reference evidence="2 3" key="1">
    <citation type="journal article" date="2021" name="Plant Biotechnol. J.">
        <title>Multi-omics assisted identification of the key and species-specific regulatory components of drought-tolerant mechanisms in Gossypium stocksii.</title>
        <authorList>
            <person name="Yu D."/>
            <person name="Ke L."/>
            <person name="Zhang D."/>
            <person name="Wu Y."/>
            <person name="Sun Y."/>
            <person name="Mei J."/>
            <person name="Sun J."/>
            <person name="Sun Y."/>
        </authorList>
    </citation>
    <scope>NUCLEOTIDE SEQUENCE [LARGE SCALE GENOMIC DNA]</scope>
    <source>
        <strain evidence="3">cv. E1</strain>
        <tissue evidence="2">Leaf</tissue>
    </source>
</reference>
<keyword evidence="1" id="KW-0175">Coiled coil</keyword>
<feature type="coiled-coil region" evidence="1">
    <location>
        <begin position="14"/>
        <end position="41"/>
    </location>
</feature>
<evidence type="ECO:0000313" key="3">
    <source>
        <dbReference type="Proteomes" id="UP000828251"/>
    </source>
</evidence>
<organism evidence="2 3">
    <name type="scientific">Gossypium stocksii</name>
    <dbReference type="NCBI Taxonomy" id="47602"/>
    <lineage>
        <taxon>Eukaryota</taxon>
        <taxon>Viridiplantae</taxon>
        <taxon>Streptophyta</taxon>
        <taxon>Embryophyta</taxon>
        <taxon>Tracheophyta</taxon>
        <taxon>Spermatophyta</taxon>
        <taxon>Magnoliopsida</taxon>
        <taxon>eudicotyledons</taxon>
        <taxon>Gunneridae</taxon>
        <taxon>Pentapetalae</taxon>
        <taxon>rosids</taxon>
        <taxon>malvids</taxon>
        <taxon>Malvales</taxon>
        <taxon>Malvaceae</taxon>
        <taxon>Malvoideae</taxon>
        <taxon>Gossypium</taxon>
    </lineage>
</organism>
<comment type="caution">
    <text evidence="2">The sequence shown here is derived from an EMBL/GenBank/DDBJ whole genome shotgun (WGS) entry which is preliminary data.</text>
</comment>
<dbReference type="EMBL" id="JAIQCV010000003">
    <property type="protein sequence ID" value="KAH1114595.1"/>
    <property type="molecule type" value="Genomic_DNA"/>
</dbReference>
<keyword evidence="3" id="KW-1185">Reference proteome</keyword>
<sequence length="55" mass="6294">MKFTLIKLTIMKGVRDHINKMRDLAARLRALEEEARLILDMGESALTVPQEKKAV</sequence>
<dbReference type="AlphaFoldDB" id="A0A9D3WA60"/>
<evidence type="ECO:0000256" key="1">
    <source>
        <dbReference type="SAM" id="Coils"/>
    </source>
</evidence>